<organism evidence="3 4">
    <name type="scientific">Halocaridina rubra</name>
    <name type="common">Hawaiian red shrimp</name>
    <dbReference type="NCBI Taxonomy" id="373956"/>
    <lineage>
        <taxon>Eukaryota</taxon>
        <taxon>Metazoa</taxon>
        <taxon>Ecdysozoa</taxon>
        <taxon>Arthropoda</taxon>
        <taxon>Crustacea</taxon>
        <taxon>Multicrustacea</taxon>
        <taxon>Malacostraca</taxon>
        <taxon>Eumalacostraca</taxon>
        <taxon>Eucarida</taxon>
        <taxon>Decapoda</taxon>
        <taxon>Pleocyemata</taxon>
        <taxon>Caridea</taxon>
        <taxon>Atyoidea</taxon>
        <taxon>Atyidae</taxon>
        <taxon>Halocaridina</taxon>
    </lineage>
</organism>
<protein>
    <recommendedName>
        <fullName evidence="2">HTH psq-type domain-containing protein</fullName>
    </recommendedName>
</protein>
<proteinExistence type="predicted"/>
<comment type="subcellular location">
    <subcellularLocation>
        <location evidence="1">Nucleus</location>
    </subcellularLocation>
</comment>
<dbReference type="InterPro" id="IPR009057">
    <property type="entry name" value="Homeodomain-like_sf"/>
</dbReference>
<dbReference type="GO" id="GO:0005634">
    <property type="term" value="C:nucleus"/>
    <property type="evidence" value="ECO:0007669"/>
    <property type="project" value="UniProtKB-SubCell"/>
</dbReference>
<dbReference type="EMBL" id="JAXCGZ010009511">
    <property type="protein sequence ID" value="KAK7076915.1"/>
    <property type="molecule type" value="Genomic_DNA"/>
</dbReference>
<dbReference type="AlphaFoldDB" id="A0AAN9A9D8"/>
<evidence type="ECO:0000259" key="2">
    <source>
        <dbReference type="Pfam" id="PF05225"/>
    </source>
</evidence>
<evidence type="ECO:0000313" key="3">
    <source>
        <dbReference type="EMBL" id="KAK7076915.1"/>
    </source>
</evidence>
<dbReference type="GO" id="GO:0003677">
    <property type="term" value="F:DNA binding"/>
    <property type="evidence" value="ECO:0007669"/>
    <property type="project" value="InterPro"/>
</dbReference>
<dbReference type="Proteomes" id="UP001381693">
    <property type="component" value="Unassembled WGS sequence"/>
</dbReference>
<feature type="non-terminal residue" evidence="3">
    <location>
        <position position="1"/>
    </location>
</feature>
<dbReference type="Gene3D" id="1.10.10.60">
    <property type="entry name" value="Homeodomain-like"/>
    <property type="match status" value="2"/>
</dbReference>
<dbReference type="SUPFAM" id="SSF46689">
    <property type="entry name" value="Homeodomain-like"/>
    <property type="match status" value="2"/>
</dbReference>
<accession>A0AAN9A9D8</accession>
<gene>
    <name evidence="3" type="ORF">SK128_025732</name>
</gene>
<evidence type="ECO:0000256" key="1">
    <source>
        <dbReference type="ARBA" id="ARBA00004123"/>
    </source>
</evidence>
<evidence type="ECO:0000313" key="4">
    <source>
        <dbReference type="Proteomes" id="UP001381693"/>
    </source>
</evidence>
<reference evidence="3 4" key="1">
    <citation type="submission" date="2023-11" db="EMBL/GenBank/DDBJ databases">
        <title>Halocaridina rubra genome assembly.</title>
        <authorList>
            <person name="Smith C."/>
        </authorList>
    </citation>
    <scope>NUCLEOTIDE SEQUENCE [LARGE SCALE GENOMIC DNA]</scope>
    <source>
        <strain evidence="3">EP-1</strain>
        <tissue evidence="3">Whole</tissue>
    </source>
</reference>
<dbReference type="Pfam" id="PF05225">
    <property type="entry name" value="HTH_psq"/>
    <property type="match status" value="1"/>
</dbReference>
<sequence length="513" mass="57082">EGAGQLKKKGDIICKTSKYGREDLVKALEDVKAGLGTLREIAQRWGVPRSTLSVSAKMAGISQMQKCSEYSLKALEEAKLAVKAGYSYMKAAKEFNIPKSVLWRKCQGEGIYRKSDHRFYNYNRENLLRARDMLISGRSLSDIVKETKIPKTSVFRLKEQLVREGKIPASSISRICRPRKPSEGSLHQAVMACTEEGMSLSQASEKLQVAKTTIWRRLKKLKQLGKSNTVLGVGGDQHKNITPTIKVEKPDSLNVAYNYDMTTKFCKEKESRIARQRKDNYVSLPSNYKQLECIKQKLGREGICLLKDKRVEVGALGSHLDSTESHSLMMEGDEGYLREDQTAIHAESPLSIKEECLTDEGSSNIAESNANTHFQLEMPLVNFHGGGYQVVGSEIVIGEQHMVVLDSSSSSQHDCNSNQHIVVTPFAAVDVRAAEESAVQMEGSSCVKQCDIEPQQNSFSSIYNQSKDVITVSTHPSQDIDSCLQAIKPDNSQQKCVPQDRMTALITEFMSVD</sequence>
<name>A0AAN9A9D8_HALRR</name>
<dbReference type="InterPro" id="IPR007889">
    <property type="entry name" value="HTH_Psq"/>
</dbReference>
<comment type="caution">
    <text evidence="3">The sequence shown here is derived from an EMBL/GenBank/DDBJ whole genome shotgun (WGS) entry which is preliminary data.</text>
</comment>
<keyword evidence="4" id="KW-1185">Reference proteome</keyword>
<feature type="domain" description="HTH psq-type" evidence="2">
    <location>
        <begin position="183"/>
        <end position="219"/>
    </location>
</feature>